<feature type="chain" id="PRO_5045664069" description="Aliphatic sulfonates-binding protein" evidence="1">
    <location>
        <begin position="20"/>
        <end position="331"/>
    </location>
</feature>
<dbReference type="Proteomes" id="UP000216052">
    <property type="component" value="Chromosome"/>
</dbReference>
<sequence>MNKKLIAFLLAFIVTTVFVMTGCGSSQKTAADQDKNKKTERVYKIGYWGGTCEAPIFAAYENKVAEKLGIKVELVLMGSKNTAEMLSTGKVDAVLSSPGSFKGIEQGMDLVLIDSAHTGCIQACAPLNSPINSAADLKGKRVGVDAMGGPFMAYISNELKQHGIDPKNDVEWKVYPPPQLQTAMDKGEIDCFGTWDPFPQIPVNEGKAKIIWSNTTMSPYKNYTCCFVGVNGKVVREEPEVAKNIQAFFKTGGELCKTQPDEVAKMMVEKKYTGGSPELNAQLIKAYQWFSDPARGLKDWKWHVKIFKEAGIFDAATNPEELIQKSYKILE</sequence>
<keyword evidence="3" id="KW-1185">Reference proteome</keyword>
<proteinExistence type="predicted"/>
<organism evidence="2 3">
    <name type="scientific">Sporomusa acidovorans (strain ATCC 49682 / DSM 3132 / Mol)</name>
    <dbReference type="NCBI Taxonomy" id="1123286"/>
    <lineage>
        <taxon>Bacteria</taxon>
        <taxon>Bacillati</taxon>
        <taxon>Bacillota</taxon>
        <taxon>Negativicutes</taxon>
        <taxon>Selenomonadales</taxon>
        <taxon>Sporomusaceae</taxon>
        <taxon>Sporomusa</taxon>
    </lineage>
</organism>
<evidence type="ECO:0000313" key="2">
    <source>
        <dbReference type="EMBL" id="XFO70551.1"/>
    </source>
</evidence>
<dbReference type="EMBL" id="CP155571">
    <property type="protein sequence ID" value="XFO70551.1"/>
    <property type="molecule type" value="Genomic_DNA"/>
</dbReference>
<evidence type="ECO:0000256" key="1">
    <source>
        <dbReference type="SAM" id="SignalP"/>
    </source>
</evidence>
<dbReference type="PROSITE" id="PS51257">
    <property type="entry name" value="PROKAR_LIPOPROTEIN"/>
    <property type="match status" value="1"/>
</dbReference>
<dbReference type="Gene3D" id="3.40.190.10">
    <property type="entry name" value="Periplasmic binding protein-like II"/>
    <property type="match status" value="2"/>
</dbReference>
<feature type="signal peptide" evidence="1">
    <location>
        <begin position="1"/>
        <end position="19"/>
    </location>
</feature>
<dbReference type="Pfam" id="PF13379">
    <property type="entry name" value="NMT1_2"/>
    <property type="match status" value="1"/>
</dbReference>
<accession>A0ABZ3IXG5</accession>
<evidence type="ECO:0000313" key="3">
    <source>
        <dbReference type="Proteomes" id="UP000216052"/>
    </source>
</evidence>
<evidence type="ECO:0008006" key="4">
    <source>
        <dbReference type="Google" id="ProtNLM"/>
    </source>
</evidence>
<dbReference type="SUPFAM" id="SSF53850">
    <property type="entry name" value="Periplasmic binding protein-like II"/>
    <property type="match status" value="1"/>
</dbReference>
<keyword evidence="1" id="KW-0732">Signal</keyword>
<protein>
    <recommendedName>
        <fullName evidence="4">Aliphatic sulfonates-binding protein</fullName>
    </recommendedName>
</protein>
<reference evidence="2" key="1">
    <citation type="submission" date="2024-05" db="EMBL/GenBank/DDBJ databases">
        <title>Isolation and characterization of Sporomusa carbonis sp. nov., a carboxydotrophic hydrogenogen in the genus of Sporomusa isolated from a charcoal burning pile.</title>
        <authorList>
            <person name="Boeer T."/>
            <person name="Rosenbaum F."/>
            <person name="Eysell L."/>
            <person name="Mueller V."/>
            <person name="Daniel R."/>
            <person name="Poehlein A."/>
        </authorList>
    </citation>
    <scope>NUCLEOTIDE SEQUENCE [LARGE SCALE GENOMIC DNA]</scope>
    <source>
        <strain evidence="2">DSM 3132</strain>
    </source>
</reference>
<dbReference type="PANTHER" id="PTHR30024:SF42">
    <property type="entry name" value="ALIPHATIC SULFONATES-BINDING PROTEIN-RELATED"/>
    <property type="match status" value="1"/>
</dbReference>
<dbReference type="PANTHER" id="PTHR30024">
    <property type="entry name" value="ALIPHATIC SULFONATES-BINDING PROTEIN-RELATED"/>
    <property type="match status" value="1"/>
</dbReference>
<name>A0ABZ3IXG5_SPOA4</name>
<dbReference type="RefSeq" id="WP_093794257.1">
    <property type="nucleotide sequence ID" value="NZ_CP155571.1"/>
</dbReference>
<gene>
    <name evidence="2" type="ORF">SPACI_005500</name>
</gene>